<proteinExistence type="predicted"/>
<evidence type="ECO:0008006" key="5">
    <source>
        <dbReference type="Google" id="ProtNLM"/>
    </source>
</evidence>
<dbReference type="Proteomes" id="UP000501747">
    <property type="component" value="Chromosome"/>
</dbReference>
<dbReference type="PROSITE" id="PS51257">
    <property type="entry name" value="PROKAR_LIPOPROTEIN"/>
    <property type="match status" value="1"/>
</dbReference>
<feature type="chain" id="PRO_5039664566" description="Lipoprotein" evidence="2">
    <location>
        <begin position="22"/>
        <end position="221"/>
    </location>
</feature>
<name>A0A6G8AWR9_9ENTE</name>
<accession>A0A6G8AWR9</accession>
<evidence type="ECO:0000313" key="3">
    <source>
        <dbReference type="EMBL" id="QIL49395.1"/>
    </source>
</evidence>
<evidence type="ECO:0000256" key="2">
    <source>
        <dbReference type="SAM" id="SignalP"/>
    </source>
</evidence>
<dbReference type="KEGG" id="vhy:G7082_13245"/>
<reference evidence="3 4" key="1">
    <citation type="submission" date="2020-03" db="EMBL/GenBank/DDBJ databases">
        <title>Vagococcus sp. nov., isolated from beetles.</title>
        <authorList>
            <person name="Hyun D.-W."/>
            <person name="Bae J.-W."/>
        </authorList>
    </citation>
    <scope>NUCLEOTIDE SEQUENCE [LARGE SCALE GENOMIC DNA]</scope>
    <source>
        <strain evidence="3 4">HDW17B</strain>
    </source>
</reference>
<feature type="signal peptide" evidence="2">
    <location>
        <begin position="1"/>
        <end position="21"/>
    </location>
</feature>
<organism evidence="3 4">
    <name type="scientific">Vagococcus hydrophili</name>
    <dbReference type="NCBI Taxonomy" id="2714947"/>
    <lineage>
        <taxon>Bacteria</taxon>
        <taxon>Bacillati</taxon>
        <taxon>Bacillota</taxon>
        <taxon>Bacilli</taxon>
        <taxon>Lactobacillales</taxon>
        <taxon>Enterococcaceae</taxon>
        <taxon>Vagococcus</taxon>
    </lineage>
</organism>
<feature type="compositionally biased region" description="Basic and acidic residues" evidence="1">
    <location>
        <begin position="140"/>
        <end position="196"/>
    </location>
</feature>
<sequence length="221" mass="25572">MKKVMLLSSLLLLFAGCQNNTLDNNKDSSVSSENSVKATSESTDSKKTWLSINGATPKYLERNKIELTGKGKPNTKLVISLEKDQSNVATTEINSQGDFTVRFNAPESKESYLFENQDKKTFIYLYSESNFAKKDEIANKEKEDKEKAEKDKQEAEELKKKKIVEENRIKNEKETARLEEIKKKEEEKRQEEKQKQDMLNNASREQKNALRLYKLYSLLQI</sequence>
<feature type="region of interest" description="Disordered" evidence="1">
    <location>
        <begin position="140"/>
        <end position="204"/>
    </location>
</feature>
<keyword evidence="4" id="KW-1185">Reference proteome</keyword>
<keyword evidence="2" id="KW-0732">Signal</keyword>
<evidence type="ECO:0000256" key="1">
    <source>
        <dbReference type="SAM" id="MobiDB-lite"/>
    </source>
</evidence>
<dbReference type="EMBL" id="CP049887">
    <property type="protein sequence ID" value="QIL49395.1"/>
    <property type="molecule type" value="Genomic_DNA"/>
</dbReference>
<dbReference type="AlphaFoldDB" id="A0A6G8AWR9"/>
<evidence type="ECO:0000313" key="4">
    <source>
        <dbReference type="Proteomes" id="UP000501747"/>
    </source>
</evidence>
<dbReference type="RefSeq" id="WP_166035653.1">
    <property type="nucleotide sequence ID" value="NZ_CP049887.1"/>
</dbReference>
<protein>
    <recommendedName>
        <fullName evidence="5">Lipoprotein</fullName>
    </recommendedName>
</protein>
<gene>
    <name evidence="3" type="ORF">G7082_13245</name>
</gene>